<keyword evidence="1 3" id="KW-0853">WD repeat</keyword>
<dbReference type="InterPro" id="IPR020472">
    <property type="entry name" value="WD40_PAC1"/>
</dbReference>
<dbReference type="PANTHER" id="PTHR19848">
    <property type="entry name" value="WD40 REPEAT PROTEIN"/>
    <property type="match status" value="1"/>
</dbReference>
<evidence type="ECO:0000256" key="3">
    <source>
        <dbReference type="PROSITE-ProRule" id="PRU00221"/>
    </source>
</evidence>
<reference evidence="4 5" key="1">
    <citation type="submission" date="2016-05" db="EMBL/GenBank/DDBJ databases">
        <title>Genome sequencing reveals origins of a unique bacterial endosymbiosis in the earliest lineages of terrestrial Fungi.</title>
        <authorList>
            <consortium name="DOE Joint Genome Institute"/>
            <person name="Uehling J."/>
            <person name="Gryganskyi A."/>
            <person name="Hameed K."/>
            <person name="Tschaplinski T."/>
            <person name="Misztal P."/>
            <person name="Wu S."/>
            <person name="Desiro A."/>
            <person name="Vande Pol N."/>
            <person name="Du Z.-Y."/>
            <person name="Zienkiewicz A."/>
            <person name="Zienkiewicz K."/>
            <person name="Morin E."/>
            <person name="Tisserant E."/>
            <person name="Splivallo R."/>
            <person name="Hainaut M."/>
            <person name="Henrissat B."/>
            <person name="Ohm R."/>
            <person name="Kuo A."/>
            <person name="Yan J."/>
            <person name="Lipzen A."/>
            <person name="Nolan M."/>
            <person name="Labutti K."/>
            <person name="Barry K."/>
            <person name="Goldstein A."/>
            <person name="Labbe J."/>
            <person name="Schadt C."/>
            <person name="Tuskan G."/>
            <person name="Grigoriev I."/>
            <person name="Martin F."/>
            <person name="Vilgalys R."/>
            <person name="Bonito G."/>
        </authorList>
    </citation>
    <scope>NUCLEOTIDE SEQUENCE [LARGE SCALE GENOMIC DNA]</scope>
    <source>
        <strain evidence="4 5">AG-77</strain>
    </source>
</reference>
<dbReference type="Pfam" id="PF00400">
    <property type="entry name" value="WD40"/>
    <property type="match status" value="10"/>
</dbReference>
<dbReference type="InterPro" id="IPR001680">
    <property type="entry name" value="WD40_rpt"/>
</dbReference>
<dbReference type="PROSITE" id="PS50082">
    <property type="entry name" value="WD_REPEATS_2"/>
    <property type="match status" value="8"/>
</dbReference>
<dbReference type="OrthoDB" id="2438020at2759"/>
<dbReference type="EMBL" id="KV442042">
    <property type="protein sequence ID" value="OAQ29254.1"/>
    <property type="molecule type" value="Genomic_DNA"/>
</dbReference>
<keyword evidence="5" id="KW-1185">Reference proteome</keyword>
<evidence type="ECO:0000313" key="4">
    <source>
        <dbReference type="EMBL" id="OAQ29254.1"/>
    </source>
</evidence>
<feature type="repeat" description="WD" evidence="3">
    <location>
        <begin position="242"/>
        <end position="274"/>
    </location>
</feature>
<dbReference type="PANTHER" id="PTHR19848:SF8">
    <property type="entry name" value="F-BOX AND WD REPEAT DOMAIN CONTAINING 7"/>
    <property type="match status" value="1"/>
</dbReference>
<evidence type="ECO:0000256" key="1">
    <source>
        <dbReference type="ARBA" id="ARBA00022574"/>
    </source>
</evidence>
<proteinExistence type="predicted"/>
<name>A0A197JYC4_9FUNG</name>
<keyword evidence="2" id="KW-0677">Repeat</keyword>
<dbReference type="InterPro" id="IPR019775">
    <property type="entry name" value="WD40_repeat_CS"/>
</dbReference>
<feature type="repeat" description="WD" evidence="3">
    <location>
        <begin position="371"/>
        <end position="412"/>
    </location>
</feature>
<dbReference type="PROSITE" id="PS50294">
    <property type="entry name" value="WD_REPEATS_REGION"/>
    <property type="match status" value="8"/>
</dbReference>
<sequence length="733" mass="80409">MSITNEPSIMQFLAERVHEDQTFKNKLHQVIELSKADSQASQAASNAISILIQAGVHFNGADLQGVRVPKADLTGGQFDSAQFQGADLTGANLTMSWIWQADFSNAQMAEVQFGELPSLQESSPVKCCAYSSNEQKFAVGLWNGKIRLYDTITWKVRVLHGHRSAVSSISFSCTGNQLISGGDDSTVQIWDPQEGKVRVRRKVLLCKATCVAFSPKDQHVALATEQYSVGIWNVKSDKDFVLRGHTAPVTSVAWSPSGHQIASGSRDGTIRLWNSETWILSLVLNSIASPASGVCCIAYSPDGRRIVAGDDNGELKLWNSMANELEHSMKGHYSTVNGVTFSKDGQWIASCSYDKSVRLWDAKAHVGVSIMNGHLNPVYDVAFSPDDLQIVSCSSDRTVRRWDVSTKGASLASHIDPGEVSIVAYSLDGQYILSGYQRLRKWDALTGASTSLRLDLPITCMAFSPSGCQIATDSGDVTSNIWSRNIWKDNDIRLWHSQTGVAEDVLCGHTDRVTSLAYSPCGRWIASSSCDKTLRLWDLHNALQVLTLKGHIGEVNAVVFSPDGLQIASGGADGTIRLWQPDTGDCTVVLKGHSRGVTAVAYSSDNLQIVSSCKAGSIRLWQVESRTSSVLHGDDEGMIWSASFSPCCKWIAATFMFARQEEDDDYEALRLWKVDESGNWLSKTVPQGLFNFVSSVAWNPFFPNQFVTGFWDRSVSVWSLAEEQDDADVSLLW</sequence>
<protein>
    <submittedName>
        <fullName evidence="4">WD40 repeat-like protein</fullName>
    </submittedName>
</protein>
<dbReference type="SMART" id="SM00320">
    <property type="entry name" value="WD40"/>
    <property type="match status" value="13"/>
</dbReference>
<dbReference type="AlphaFoldDB" id="A0A197JYC4"/>
<dbReference type="InterPro" id="IPR001646">
    <property type="entry name" value="5peptide_repeat"/>
</dbReference>
<evidence type="ECO:0000256" key="2">
    <source>
        <dbReference type="ARBA" id="ARBA00022737"/>
    </source>
</evidence>
<dbReference type="CDD" id="cd00200">
    <property type="entry name" value="WD40"/>
    <property type="match status" value="1"/>
</dbReference>
<feature type="repeat" description="WD" evidence="3">
    <location>
        <begin position="506"/>
        <end position="547"/>
    </location>
</feature>
<gene>
    <name evidence="4" type="ORF">K457DRAFT_1891888</name>
</gene>
<dbReference type="SUPFAM" id="SSF141571">
    <property type="entry name" value="Pentapeptide repeat-like"/>
    <property type="match status" value="1"/>
</dbReference>
<dbReference type="Gene3D" id="2.130.10.10">
    <property type="entry name" value="YVTN repeat-like/Quinoprotein amine dehydrogenase"/>
    <property type="match status" value="7"/>
</dbReference>
<dbReference type="InterPro" id="IPR036322">
    <property type="entry name" value="WD40_repeat_dom_sf"/>
</dbReference>
<dbReference type="Proteomes" id="UP000078512">
    <property type="component" value="Unassembled WGS sequence"/>
</dbReference>
<dbReference type="PRINTS" id="PR00320">
    <property type="entry name" value="GPROTEINBRPT"/>
</dbReference>
<feature type="repeat" description="WD" evidence="3">
    <location>
        <begin position="287"/>
        <end position="328"/>
    </location>
</feature>
<feature type="repeat" description="WD" evidence="3">
    <location>
        <begin position="329"/>
        <end position="361"/>
    </location>
</feature>
<dbReference type="STRING" id="1314771.A0A197JYC4"/>
<dbReference type="InterPro" id="IPR015943">
    <property type="entry name" value="WD40/YVTN_repeat-like_dom_sf"/>
</dbReference>
<evidence type="ECO:0000313" key="5">
    <source>
        <dbReference type="Proteomes" id="UP000078512"/>
    </source>
</evidence>
<dbReference type="Gene3D" id="2.160.20.80">
    <property type="entry name" value="E3 ubiquitin-protein ligase SopA"/>
    <property type="match status" value="1"/>
</dbReference>
<dbReference type="SUPFAM" id="SSF50978">
    <property type="entry name" value="WD40 repeat-like"/>
    <property type="match status" value="2"/>
</dbReference>
<feature type="repeat" description="WD" evidence="3">
    <location>
        <begin position="590"/>
        <end position="631"/>
    </location>
</feature>
<feature type="repeat" description="WD" evidence="3">
    <location>
        <begin position="159"/>
        <end position="200"/>
    </location>
</feature>
<organism evidence="4 5">
    <name type="scientific">Linnemannia elongata AG-77</name>
    <dbReference type="NCBI Taxonomy" id="1314771"/>
    <lineage>
        <taxon>Eukaryota</taxon>
        <taxon>Fungi</taxon>
        <taxon>Fungi incertae sedis</taxon>
        <taxon>Mucoromycota</taxon>
        <taxon>Mortierellomycotina</taxon>
        <taxon>Mortierellomycetes</taxon>
        <taxon>Mortierellales</taxon>
        <taxon>Mortierellaceae</taxon>
        <taxon>Linnemannia</taxon>
    </lineage>
</organism>
<dbReference type="Pfam" id="PF00805">
    <property type="entry name" value="Pentapeptide"/>
    <property type="match status" value="1"/>
</dbReference>
<accession>A0A197JYC4</accession>
<feature type="repeat" description="WD" evidence="3">
    <location>
        <begin position="548"/>
        <end position="589"/>
    </location>
</feature>
<feature type="non-terminal residue" evidence="4">
    <location>
        <position position="733"/>
    </location>
</feature>
<dbReference type="PROSITE" id="PS00678">
    <property type="entry name" value="WD_REPEATS_1"/>
    <property type="match status" value="1"/>
</dbReference>